<dbReference type="Proteomes" id="UP000182661">
    <property type="component" value="Unassembled WGS sequence"/>
</dbReference>
<keyword evidence="1" id="KW-0812">Transmembrane</keyword>
<dbReference type="Pfam" id="PF06055">
    <property type="entry name" value="ExoD"/>
    <property type="match status" value="1"/>
</dbReference>
<reference evidence="2 3" key="1">
    <citation type="submission" date="2016-02" db="EMBL/GenBank/DDBJ databases">
        <title>Genome sequencing of a beta-galactosidase producing bacteria Rhizobium sp. 59.</title>
        <authorList>
            <person name="Wang D."/>
            <person name="Kot W."/>
            <person name="Qin Y."/>
            <person name="Hansen L."/>
            <person name="Naqvi K."/>
            <person name="Rensing C."/>
        </authorList>
    </citation>
    <scope>NUCLEOTIDE SEQUENCE [LARGE SCALE GENOMIC DNA]</scope>
    <source>
        <strain evidence="2 3">59</strain>
    </source>
</reference>
<dbReference type="PANTHER" id="PTHR41795:SF1">
    <property type="entry name" value="EXOPOLYSACCHARIDE SYNTHESIS PROTEIN"/>
    <property type="match status" value="1"/>
</dbReference>
<keyword evidence="1" id="KW-1133">Transmembrane helix</keyword>
<dbReference type="PIRSF" id="PIRSF033239">
    <property type="entry name" value="ExoD"/>
    <property type="match status" value="1"/>
</dbReference>
<comment type="caution">
    <text evidence="2">The sequence shown here is derived from an EMBL/GenBank/DDBJ whole genome shotgun (WGS) entry which is preliminary data.</text>
</comment>
<sequence length="207" mass="21771">MGKKNRDTFHARGVASAAIARLVETARERDGLTIGDALTLTGGASFGFVMLMLALPAMIPIPGPFGLVFGSALAIVALQYAAGIGSVWLPPFFRNRQLSASIYVAIQRHADPVLRRIEAIVLPGRMKALTGRAMPYILGPPVFTLAVAIALPIPFGNIIPVVAICLLAIGLIERDGLMVLLGLLLTLVALSVTAALLQGAVSFLSMF</sequence>
<feature type="transmembrane region" description="Helical" evidence="1">
    <location>
        <begin position="37"/>
        <end position="59"/>
    </location>
</feature>
<evidence type="ECO:0000256" key="1">
    <source>
        <dbReference type="SAM" id="Phobius"/>
    </source>
</evidence>
<feature type="transmembrane region" description="Helical" evidence="1">
    <location>
        <begin position="65"/>
        <end position="89"/>
    </location>
</feature>
<proteinExistence type="predicted"/>
<dbReference type="PANTHER" id="PTHR41795">
    <property type="entry name" value="EXOPOLYSACCHARIDE SYNTHESIS PROTEIN"/>
    <property type="match status" value="1"/>
</dbReference>
<feature type="transmembrane region" description="Helical" evidence="1">
    <location>
        <begin position="142"/>
        <end position="172"/>
    </location>
</feature>
<evidence type="ECO:0008006" key="4">
    <source>
        <dbReference type="Google" id="ProtNLM"/>
    </source>
</evidence>
<feature type="transmembrane region" description="Helical" evidence="1">
    <location>
        <begin position="178"/>
        <end position="204"/>
    </location>
</feature>
<evidence type="ECO:0000313" key="3">
    <source>
        <dbReference type="Proteomes" id="UP000182661"/>
    </source>
</evidence>
<evidence type="ECO:0000313" key="2">
    <source>
        <dbReference type="EMBL" id="OJF89759.1"/>
    </source>
</evidence>
<keyword evidence="1" id="KW-0472">Membrane</keyword>
<gene>
    <name evidence="2" type="ORF">AX760_24695</name>
</gene>
<protein>
    <recommendedName>
        <fullName evidence="4">Exopolysaccharide biosynthesis protein</fullName>
    </recommendedName>
</protein>
<organism evidence="2 3">
    <name type="scientific">Pararhizobium antarcticum</name>
    <dbReference type="NCBI Taxonomy" id="1798805"/>
    <lineage>
        <taxon>Bacteria</taxon>
        <taxon>Pseudomonadati</taxon>
        <taxon>Pseudomonadota</taxon>
        <taxon>Alphaproteobacteria</taxon>
        <taxon>Hyphomicrobiales</taxon>
        <taxon>Rhizobiaceae</taxon>
        <taxon>Rhizobium/Agrobacterium group</taxon>
        <taxon>Pararhizobium</taxon>
    </lineage>
</organism>
<dbReference type="OrthoDB" id="8550083at2"/>
<keyword evidence="3" id="KW-1185">Reference proteome</keyword>
<name>A0A657LK12_9HYPH</name>
<accession>A0A657LK12</accession>
<dbReference type="EMBL" id="LSRP01000152">
    <property type="protein sequence ID" value="OJF89759.1"/>
    <property type="molecule type" value="Genomic_DNA"/>
</dbReference>
<dbReference type="AlphaFoldDB" id="A0A657LK12"/>
<dbReference type="InterPro" id="IPR010331">
    <property type="entry name" value="ExoD"/>
</dbReference>
<dbReference type="RefSeq" id="WP_071835883.1">
    <property type="nucleotide sequence ID" value="NZ_LSRP01000152.1"/>
</dbReference>